<dbReference type="PANTHER" id="PTHR10492">
    <property type="match status" value="1"/>
</dbReference>
<dbReference type="Proteomes" id="UP000886998">
    <property type="component" value="Unassembled WGS sequence"/>
</dbReference>
<feature type="domain" description="DNA helicase Pif1-like 2B" evidence="2">
    <location>
        <begin position="211"/>
        <end position="256"/>
    </location>
</feature>
<keyword evidence="3" id="KW-0067">ATP-binding</keyword>
<organism evidence="3 4">
    <name type="scientific">Trichonephila inaurata madagascariensis</name>
    <dbReference type="NCBI Taxonomy" id="2747483"/>
    <lineage>
        <taxon>Eukaryota</taxon>
        <taxon>Metazoa</taxon>
        <taxon>Ecdysozoa</taxon>
        <taxon>Arthropoda</taxon>
        <taxon>Chelicerata</taxon>
        <taxon>Arachnida</taxon>
        <taxon>Araneae</taxon>
        <taxon>Araneomorphae</taxon>
        <taxon>Entelegynae</taxon>
        <taxon>Araneoidea</taxon>
        <taxon>Nephilidae</taxon>
        <taxon>Trichonephila</taxon>
        <taxon>Trichonephila inaurata</taxon>
    </lineage>
</organism>
<protein>
    <submittedName>
        <fullName evidence="3">ATP-dependent DNA helicase</fullName>
    </submittedName>
</protein>
<reference evidence="3" key="1">
    <citation type="submission" date="2020-08" db="EMBL/GenBank/DDBJ databases">
        <title>Multicomponent nature underlies the extraordinary mechanical properties of spider dragline silk.</title>
        <authorList>
            <person name="Kono N."/>
            <person name="Nakamura H."/>
            <person name="Mori M."/>
            <person name="Yoshida Y."/>
            <person name="Ohtoshi R."/>
            <person name="Malay A.D."/>
            <person name="Moran D.A.P."/>
            <person name="Tomita M."/>
            <person name="Numata K."/>
            <person name="Arakawa K."/>
        </authorList>
    </citation>
    <scope>NUCLEOTIDE SEQUENCE</scope>
</reference>
<gene>
    <name evidence="3" type="primary">ANCDUO_15871</name>
    <name evidence="3" type="ORF">TNIN_498961</name>
</gene>
<evidence type="ECO:0000313" key="3">
    <source>
        <dbReference type="EMBL" id="GFY39166.1"/>
    </source>
</evidence>
<evidence type="ECO:0000256" key="1">
    <source>
        <dbReference type="SAM" id="MobiDB-lite"/>
    </source>
</evidence>
<feature type="compositionally biased region" description="Polar residues" evidence="1">
    <location>
        <begin position="316"/>
        <end position="326"/>
    </location>
</feature>
<dbReference type="EMBL" id="BMAV01001244">
    <property type="protein sequence ID" value="GFY39166.1"/>
    <property type="molecule type" value="Genomic_DNA"/>
</dbReference>
<evidence type="ECO:0000259" key="2">
    <source>
        <dbReference type="Pfam" id="PF21530"/>
    </source>
</evidence>
<dbReference type="Pfam" id="PF21530">
    <property type="entry name" value="Pif1_2B_dom"/>
    <property type="match status" value="1"/>
</dbReference>
<evidence type="ECO:0000313" key="4">
    <source>
        <dbReference type="Proteomes" id="UP000886998"/>
    </source>
</evidence>
<accession>A0A8X7BNX6</accession>
<feature type="region of interest" description="Disordered" evidence="1">
    <location>
        <begin position="300"/>
        <end position="326"/>
    </location>
</feature>
<keyword evidence="3" id="KW-0378">Hydrolase</keyword>
<dbReference type="PANTHER" id="PTHR10492:SF95">
    <property type="entry name" value="HELITRON HELICASE-LIKE DOMAIN-CONTAINING PROTEIN"/>
    <property type="match status" value="1"/>
</dbReference>
<name>A0A8X7BNX6_9ARAC</name>
<dbReference type="OrthoDB" id="272985at2759"/>
<keyword evidence="4" id="KW-1185">Reference proteome</keyword>
<dbReference type="AlphaFoldDB" id="A0A8X7BNX6"/>
<comment type="caution">
    <text evidence="3">The sequence shown here is derived from an EMBL/GenBank/DDBJ whole genome shotgun (WGS) entry which is preliminary data.</text>
</comment>
<proteinExistence type="predicted"/>
<keyword evidence="3" id="KW-0347">Helicase</keyword>
<sequence>MEEAAVSQSPAQLRNLFAILVAVCGLNKPIILWENHKEDITEDFLHQARRNNPKENTEYCDALFNNTLLILEDKILSITGNKLALYGLPELVHDQTELTRQFANKLLQIGDDKVPEDPLTGSIIMPCGQIVNFPDELLSKVYPSIQQNFKDQDWLSHRAILESRNDVVVCVRESEREKQKVPIQKQLLKQEYTFKSIDCILNDDAVQYPIEFLNSFQTPDLQANYLILKVGAPIMLIRNIDAPGLCNGTRLIVKKLMQHSIQATELTGCFLRLTGSFQPRRREKGFYIQRRGRHRMTARGFEGGTSRSIHEMGGSPQLSMNSRSDT</sequence>
<keyword evidence="3" id="KW-0547">Nucleotide-binding</keyword>
<dbReference type="GO" id="GO:0004386">
    <property type="term" value="F:helicase activity"/>
    <property type="evidence" value="ECO:0007669"/>
    <property type="project" value="UniProtKB-KW"/>
</dbReference>
<dbReference type="InterPro" id="IPR049163">
    <property type="entry name" value="Pif1-like_2B_dom"/>
</dbReference>